<evidence type="ECO:0000256" key="1">
    <source>
        <dbReference type="ARBA" id="ARBA00008857"/>
    </source>
</evidence>
<dbReference type="InterPro" id="IPR002104">
    <property type="entry name" value="Integrase_catalytic"/>
</dbReference>
<evidence type="ECO:0000313" key="8">
    <source>
        <dbReference type="EMBL" id="KRM29842.1"/>
    </source>
</evidence>
<dbReference type="PROSITE" id="PS51898">
    <property type="entry name" value="TYR_RECOMBINASE"/>
    <property type="match status" value="1"/>
</dbReference>
<dbReference type="InterPro" id="IPR044068">
    <property type="entry name" value="CB"/>
</dbReference>
<evidence type="ECO:0000256" key="4">
    <source>
        <dbReference type="ARBA" id="ARBA00023172"/>
    </source>
</evidence>
<comment type="caution">
    <text evidence="8">The sequence shown here is derived from an EMBL/GenBank/DDBJ whole genome shotgun (WGS) entry which is preliminary data.</text>
</comment>
<dbReference type="AlphaFoldDB" id="A0A0R1XIF8"/>
<feature type="domain" description="Core-binding (CB)" evidence="7">
    <location>
        <begin position="1"/>
        <end position="85"/>
    </location>
</feature>
<dbReference type="PROSITE" id="PS51900">
    <property type="entry name" value="CB"/>
    <property type="match status" value="1"/>
</dbReference>
<dbReference type="InterPro" id="IPR050090">
    <property type="entry name" value="Tyrosine_recombinase_XerCD"/>
</dbReference>
<evidence type="ECO:0000256" key="3">
    <source>
        <dbReference type="ARBA" id="ARBA00023125"/>
    </source>
</evidence>
<dbReference type="EMBL" id="AZGM01000019">
    <property type="protein sequence ID" value="KRM29842.1"/>
    <property type="molecule type" value="Genomic_DNA"/>
</dbReference>
<dbReference type="CDD" id="cd00796">
    <property type="entry name" value="INT_Rci_Hp1_C"/>
    <property type="match status" value="1"/>
</dbReference>
<evidence type="ECO:0000259" key="7">
    <source>
        <dbReference type="PROSITE" id="PS51900"/>
    </source>
</evidence>
<proteinExistence type="inferred from homology"/>
<evidence type="ECO:0000259" key="6">
    <source>
        <dbReference type="PROSITE" id="PS51898"/>
    </source>
</evidence>
<feature type="domain" description="Tyr recombinase" evidence="6">
    <location>
        <begin position="106"/>
        <end position="276"/>
    </location>
</feature>
<dbReference type="Gene3D" id="1.10.150.130">
    <property type="match status" value="1"/>
</dbReference>
<keyword evidence="4" id="KW-0233">DNA recombination</keyword>
<keyword evidence="3 5" id="KW-0238">DNA-binding</keyword>
<dbReference type="PANTHER" id="PTHR30349">
    <property type="entry name" value="PHAGE INTEGRASE-RELATED"/>
    <property type="match status" value="1"/>
</dbReference>
<keyword evidence="9" id="KW-1185">Reference proteome</keyword>
<keyword evidence="2" id="KW-0229">DNA integration</keyword>
<reference evidence="8 9" key="1">
    <citation type="journal article" date="2015" name="Genome Announc.">
        <title>Expanding the biotechnology potential of lactobacilli through comparative genomics of 213 strains and associated genera.</title>
        <authorList>
            <person name="Sun Z."/>
            <person name="Harris H.M."/>
            <person name="McCann A."/>
            <person name="Guo C."/>
            <person name="Argimon S."/>
            <person name="Zhang W."/>
            <person name="Yang X."/>
            <person name="Jeffery I.B."/>
            <person name="Cooney J.C."/>
            <person name="Kagawa T.F."/>
            <person name="Liu W."/>
            <person name="Song Y."/>
            <person name="Salvetti E."/>
            <person name="Wrobel A."/>
            <person name="Rasinkangas P."/>
            <person name="Parkhill J."/>
            <person name="Rea M.C."/>
            <person name="O'Sullivan O."/>
            <person name="Ritari J."/>
            <person name="Douillard F.P."/>
            <person name="Paul Ross R."/>
            <person name="Yang R."/>
            <person name="Briner A.E."/>
            <person name="Felis G.E."/>
            <person name="de Vos W.M."/>
            <person name="Barrangou R."/>
            <person name="Klaenhammer T.R."/>
            <person name="Caufield P.W."/>
            <person name="Cui Y."/>
            <person name="Zhang H."/>
            <person name="O'Toole P.W."/>
        </authorList>
    </citation>
    <scope>NUCLEOTIDE SEQUENCE [LARGE SCALE GENOMIC DNA]</scope>
    <source>
        <strain evidence="8 9">DSM 6035</strain>
    </source>
</reference>
<name>A0A0R1XIF8_9LACO</name>
<dbReference type="Gene3D" id="1.10.443.10">
    <property type="entry name" value="Intergrase catalytic core"/>
    <property type="match status" value="1"/>
</dbReference>
<accession>A0A0R1XIF8</accession>
<evidence type="ECO:0000256" key="2">
    <source>
        <dbReference type="ARBA" id="ARBA00022908"/>
    </source>
</evidence>
<dbReference type="OrthoDB" id="2285763at2"/>
<dbReference type="GO" id="GO:0006310">
    <property type="term" value="P:DNA recombination"/>
    <property type="evidence" value="ECO:0007669"/>
    <property type="project" value="UniProtKB-KW"/>
</dbReference>
<sequence>MQDKEIIEKFLQNMHLEGKAVGTLRVYANRIKQWYSFLMSCGIGLRAATHKDIHDYVNWLHEKKQKNSTIKNAMTTIYVFYTWGQKNDIMTNVPLSPVDYPTVRNERIRRLTDDELKQLIAYVDGLQENLRAAFWCMIGTGARVGEVAHLTATDVSLRGQSVYIDIRDAKWGSDRCIPITDQRAARIVWRFRQTVPIDSRPLFRVSKRTLQWYATQFSKKTGINFHCHLLRHTYAARLTEKGIPITTIQYLLGHKSIAMTAHYAQSALVDVRGITPKI</sequence>
<comment type="similarity">
    <text evidence="1">Belongs to the 'phage' integrase family.</text>
</comment>
<protein>
    <submittedName>
        <fullName evidence="8">Site-specific recombinase, phage integrase family</fullName>
    </submittedName>
</protein>
<dbReference type="STRING" id="1423782.FD32_GL001052"/>
<dbReference type="InterPro" id="IPR004107">
    <property type="entry name" value="Integrase_SAM-like_N"/>
</dbReference>
<evidence type="ECO:0000313" key="9">
    <source>
        <dbReference type="Proteomes" id="UP000051412"/>
    </source>
</evidence>
<organism evidence="8 9">
    <name type="scientific">Limosilactobacillus panis DSM 6035</name>
    <dbReference type="NCBI Taxonomy" id="1423782"/>
    <lineage>
        <taxon>Bacteria</taxon>
        <taxon>Bacillati</taxon>
        <taxon>Bacillota</taxon>
        <taxon>Bacilli</taxon>
        <taxon>Lactobacillales</taxon>
        <taxon>Lactobacillaceae</taxon>
        <taxon>Limosilactobacillus</taxon>
    </lineage>
</organism>
<evidence type="ECO:0000256" key="5">
    <source>
        <dbReference type="PROSITE-ProRule" id="PRU01248"/>
    </source>
</evidence>
<dbReference type="Pfam" id="PF13495">
    <property type="entry name" value="Phage_int_SAM_4"/>
    <property type="match status" value="1"/>
</dbReference>
<dbReference type="InterPro" id="IPR010998">
    <property type="entry name" value="Integrase_recombinase_N"/>
</dbReference>
<dbReference type="PATRIC" id="fig|1423782.4.peg.1101"/>
<dbReference type="Pfam" id="PF00589">
    <property type="entry name" value="Phage_integrase"/>
    <property type="match status" value="1"/>
</dbReference>
<dbReference type="SUPFAM" id="SSF56349">
    <property type="entry name" value="DNA breaking-rejoining enzymes"/>
    <property type="match status" value="1"/>
</dbReference>
<dbReference type="PANTHER" id="PTHR30349:SF64">
    <property type="entry name" value="PROPHAGE INTEGRASE INTD-RELATED"/>
    <property type="match status" value="1"/>
</dbReference>
<dbReference type="InterPro" id="IPR011010">
    <property type="entry name" value="DNA_brk_join_enz"/>
</dbReference>
<gene>
    <name evidence="8" type="ORF">FD32_GL001052</name>
</gene>
<dbReference type="RefSeq" id="WP_047767132.1">
    <property type="nucleotide sequence ID" value="NZ_AZGM01000019.1"/>
</dbReference>
<dbReference type="GO" id="GO:0015074">
    <property type="term" value="P:DNA integration"/>
    <property type="evidence" value="ECO:0007669"/>
    <property type="project" value="UniProtKB-KW"/>
</dbReference>
<dbReference type="GO" id="GO:0003677">
    <property type="term" value="F:DNA binding"/>
    <property type="evidence" value="ECO:0007669"/>
    <property type="project" value="UniProtKB-UniRule"/>
</dbReference>
<dbReference type="InterPro" id="IPR013762">
    <property type="entry name" value="Integrase-like_cat_sf"/>
</dbReference>
<dbReference type="Proteomes" id="UP000051412">
    <property type="component" value="Unassembled WGS sequence"/>
</dbReference>